<accession>A0A8H6FBQ2</accession>
<organism evidence="1 2">
    <name type="scientific">Letharia lupina</name>
    <dbReference type="NCBI Taxonomy" id="560253"/>
    <lineage>
        <taxon>Eukaryota</taxon>
        <taxon>Fungi</taxon>
        <taxon>Dikarya</taxon>
        <taxon>Ascomycota</taxon>
        <taxon>Pezizomycotina</taxon>
        <taxon>Lecanoromycetes</taxon>
        <taxon>OSLEUM clade</taxon>
        <taxon>Lecanoromycetidae</taxon>
        <taxon>Lecanorales</taxon>
        <taxon>Lecanorineae</taxon>
        <taxon>Parmeliaceae</taxon>
        <taxon>Letharia</taxon>
    </lineage>
</organism>
<reference evidence="1 2" key="1">
    <citation type="journal article" date="2020" name="Genomics">
        <title>Complete, high-quality genomes from long-read metagenomic sequencing of two wolf lichen thalli reveals enigmatic genome architecture.</title>
        <authorList>
            <person name="McKenzie S.K."/>
            <person name="Walston R.F."/>
            <person name="Allen J.L."/>
        </authorList>
    </citation>
    <scope>NUCLEOTIDE SEQUENCE [LARGE SCALE GENOMIC DNA]</scope>
    <source>
        <strain evidence="1">WasteWater1</strain>
    </source>
</reference>
<dbReference type="Proteomes" id="UP000593566">
    <property type="component" value="Unassembled WGS sequence"/>
</dbReference>
<protein>
    <submittedName>
        <fullName evidence="1">Uncharacterized protein</fullName>
    </submittedName>
</protein>
<sequence>MAPTLLERRLRSGHLSAVVDRTGYDSSGTDDTGLFGLQDAQETEVGGPGESPAEETLGQRLGQTFAQGFEFVTLRLQSCDA</sequence>
<proteinExistence type="predicted"/>
<gene>
    <name evidence="1" type="ORF">HO133_001927</name>
</gene>
<evidence type="ECO:0000313" key="1">
    <source>
        <dbReference type="EMBL" id="KAF6221959.1"/>
    </source>
</evidence>
<dbReference type="RefSeq" id="XP_037151394.1">
    <property type="nucleotide sequence ID" value="XM_037292855.1"/>
</dbReference>
<keyword evidence="2" id="KW-1185">Reference proteome</keyword>
<dbReference type="GeneID" id="59330341"/>
<comment type="caution">
    <text evidence="1">The sequence shown here is derived from an EMBL/GenBank/DDBJ whole genome shotgun (WGS) entry which is preliminary data.</text>
</comment>
<evidence type="ECO:0000313" key="2">
    <source>
        <dbReference type="Proteomes" id="UP000593566"/>
    </source>
</evidence>
<name>A0A8H6FBQ2_9LECA</name>
<dbReference type="AlphaFoldDB" id="A0A8H6FBQ2"/>
<dbReference type="EMBL" id="JACCJB010000013">
    <property type="protein sequence ID" value="KAF6221959.1"/>
    <property type="molecule type" value="Genomic_DNA"/>
</dbReference>